<dbReference type="Proteomes" id="UP000013307">
    <property type="component" value="Chromosome"/>
</dbReference>
<dbReference type="EMBL" id="CP005290">
    <property type="protein sequence ID" value="AGK61520.1"/>
    <property type="molecule type" value="Genomic_DNA"/>
</dbReference>
<proteinExistence type="predicted"/>
<dbReference type="STRING" id="387631.Asulf_01542"/>
<accession>N0BMQ1</accession>
<evidence type="ECO:0000313" key="1">
    <source>
        <dbReference type="EMBL" id="AGK61520.1"/>
    </source>
</evidence>
<gene>
    <name evidence="1" type="ORF">Asulf_01542</name>
</gene>
<dbReference type="RefSeq" id="WP_015591118.1">
    <property type="nucleotide sequence ID" value="NC_021169.1"/>
</dbReference>
<dbReference type="AlphaFoldDB" id="N0BMQ1"/>
<dbReference type="HOGENOM" id="CLU_1598927_0_0_2"/>
<sequence>MRKVKVVRDEEGIRPDCEPPFSVVEYGEDYAIVDTPNEVGEPATWDEVKNPIFKKIVVGDRAYSVGGRIRDTTPVYLDNMGRLCLKKMKKIAVQRIIEEENIIVPDEIERPEFVSAPETPLAIRNGQLGVYIRDEMGNEVFTTDPETEIVVAESGERIKLRDVSVV</sequence>
<protein>
    <submittedName>
        <fullName evidence="1">Uncharacterized protein</fullName>
    </submittedName>
</protein>
<evidence type="ECO:0000313" key="2">
    <source>
        <dbReference type="Proteomes" id="UP000013307"/>
    </source>
</evidence>
<keyword evidence="2" id="KW-1185">Reference proteome</keyword>
<reference evidence="1 2" key="1">
    <citation type="journal article" date="2013" name="Genome Announc.">
        <title>Complete Genome Sequence of the Thermophilic and Facultatively Chemolithoautotrophic Sulfate Reducer Archaeoglobus sulfaticallidus Strain PM70-1T.</title>
        <authorList>
            <person name="Stokke R."/>
            <person name="Hocking W.P."/>
            <person name="Steinsbu B.O."/>
            <person name="Steen I.H."/>
        </authorList>
    </citation>
    <scope>NUCLEOTIDE SEQUENCE [LARGE SCALE GENOMIC DNA]</scope>
    <source>
        <strain evidence="1">PM70-1</strain>
    </source>
</reference>
<dbReference type="KEGG" id="ast:Asulf_01542"/>
<dbReference type="GeneID" id="15393177"/>
<name>N0BMQ1_9EURY</name>
<organism evidence="1 2">
    <name type="scientific">Archaeoglobus sulfaticallidus PM70-1</name>
    <dbReference type="NCBI Taxonomy" id="387631"/>
    <lineage>
        <taxon>Archaea</taxon>
        <taxon>Methanobacteriati</taxon>
        <taxon>Methanobacteriota</taxon>
        <taxon>Archaeoglobi</taxon>
        <taxon>Archaeoglobales</taxon>
        <taxon>Archaeoglobaceae</taxon>
        <taxon>Archaeoglobus</taxon>
    </lineage>
</organism>